<dbReference type="OrthoDB" id="8194670at2759"/>
<feature type="signal peptide" evidence="5">
    <location>
        <begin position="1"/>
        <end position="16"/>
    </location>
</feature>
<dbReference type="KEGG" id="scac:106080587"/>
<proteinExistence type="inferred from homology"/>
<reference evidence="6" key="1">
    <citation type="submission" date="2020-05" db="UniProtKB">
        <authorList>
            <consortium name="EnsemblMetazoa"/>
        </authorList>
    </citation>
    <scope>IDENTIFICATION</scope>
    <source>
        <strain evidence="6">USDA</strain>
    </source>
</reference>
<comment type="similarity">
    <text evidence="2">Belongs to the PBP/GOBP family.</text>
</comment>
<dbReference type="Proteomes" id="UP000095300">
    <property type="component" value="Unassembled WGS sequence"/>
</dbReference>
<evidence type="ECO:0000256" key="3">
    <source>
        <dbReference type="ARBA" id="ARBA00022525"/>
    </source>
</evidence>
<keyword evidence="3" id="KW-0964">Secreted</keyword>
<dbReference type="Pfam" id="PF01395">
    <property type="entry name" value="PBP_GOBP"/>
    <property type="match status" value="1"/>
</dbReference>
<dbReference type="AlphaFoldDB" id="A0A1I8QD38"/>
<evidence type="ECO:0000256" key="4">
    <source>
        <dbReference type="ARBA" id="ARBA00022729"/>
    </source>
</evidence>
<organism evidence="6 7">
    <name type="scientific">Stomoxys calcitrans</name>
    <name type="common">Stable fly</name>
    <name type="synonym">Conops calcitrans</name>
    <dbReference type="NCBI Taxonomy" id="35570"/>
    <lineage>
        <taxon>Eukaryota</taxon>
        <taxon>Metazoa</taxon>
        <taxon>Ecdysozoa</taxon>
        <taxon>Arthropoda</taxon>
        <taxon>Hexapoda</taxon>
        <taxon>Insecta</taxon>
        <taxon>Pterygota</taxon>
        <taxon>Neoptera</taxon>
        <taxon>Endopterygota</taxon>
        <taxon>Diptera</taxon>
        <taxon>Brachycera</taxon>
        <taxon>Muscomorpha</taxon>
        <taxon>Muscoidea</taxon>
        <taxon>Muscidae</taxon>
        <taxon>Stomoxys</taxon>
    </lineage>
</organism>
<dbReference type="InterPro" id="IPR006170">
    <property type="entry name" value="PBP/GOBP"/>
</dbReference>
<dbReference type="Gene3D" id="1.10.238.20">
    <property type="entry name" value="Pheromone/general odorant binding protein domain"/>
    <property type="match status" value="1"/>
</dbReference>
<gene>
    <name evidence="6" type="primary">106080587</name>
</gene>
<dbReference type="VEuPathDB" id="VectorBase:SCAU016027"/>
<dbReference type="CDD" id="cd23992">
    <property type="entry name" value="PBP_GOBP"/>
    <property type="match status" value="1"/>
</dbReference>
<protein>
    <recommendedName>
        <fullName evidence="8">Odorant binding protein</fullName>
    </recommendedName>
</protein>
<dbReference type="PANTHER" id="PTHR11857">
    <property type="entry name" value="ODORANT BINDING PROTEIN-RELATED"/>
    <property type="match status" value="1"/>
</dbReference>
<sequence length="136" mass="15721">MKFMVILLAIFACVSADDWTPKKSREIREIRQACMETISLTESQKKKIENFDFPNDEAVRKYIVCTLEKMEICCTSHGFHVNRLIKQTNKDLGSEQGKDVVEECLRNNPKGDNEIEIYAHDVYTCLIDEVTKIIES</sequence>
<evidence type="ECO:0000313" key="6">
    <source>
        <dbReference type="EnsemblMetazoa" id="SCAU016027-PA"/>
    </source>
</evidence>
<evidence type="ECO:0000256" key="5">
    <source>
        <dbReference type="SAM" id="SignalP"/>
    </source>
</evidence>
<dbReference type="SUPFAM" id="SSF47565">
    <property type="entry name" value="Insect pheromone/odorant-binding proteins"/>
    <property type="match status" value="1"/>
</dbReference>
<dbReference type="GO" id="GO:0005549">
    <property type="term" value="F:odorant binding"/>
    <property type="evidence" value="ECO:0007669"/>
    <property type="project" value="InterPro"/>
</dbReference>
<evidence type="ECO:0000313" key="7">
    <source>
        <dbReference type="Proteomes" id="UP000095300"/>
    </source>
</evidence>
<accession>A0A1I8QD38</accession>
<dbReference type="EnsemblMetazoa" id="SCAU016027-RA">
    <property type="protein sequence ID" value="SCAU016027-PA"/>
    <property type="gene ID" value="SCAU016027"/>
</dbReference>
<evidence type="ECO:0000256" key="1">
    <source>
        <dbReference type="ARBA" id="ARBA00004613"/>
    </source>
</evidence>
<name>A0A1I8QD38_STOCA</name>
<keyword evidence="7" id="KW-1185">Reference proteome</keyword>
<keyword evidence="4 5" id="KW-0732">Signal</keyword>
<evidence type="ECO:0008006" key="8">
    <source>
        <dbReference type="Google" id="ProtNLM"/>
    </source>
</evidence>
<dbReference type="SMART" id="SM00708">
    <property type="entry name" value="PhBP"/>
    <property type="match status" value="1"/>
</dbReference>
<dbReference type="GO" id="GO:0005615">
    <property type="term" value="C:extracellular space"/>
    <property type="evidence" value="ECO:0007669"/>
    <property type="project" value="TreeGrafter"/>
</dbReference>
<feature type="chain" id="PRO_5009328098" description="Odorant binding protein" evidence="5">
    <location>
        <begin position="17"/>
        <end position="136"/>
    </location>
</feature>
<evidence type="ECO:0000256" key="2">
    <source>
        <dbReference type="ARBA" id="ARBA00008098"/>
    </source>
</evidence>
<dbReference type="InterPro" id="IPR036728">
    <property type="entry name" value="PBP_GOBP_sf"/>
</dbReference>
<comment type="subcellular location">
    <subcellularLocation>
        <location evidence="1">Secreted</location>
    </subcellularLocation>
</comment>
<dbReference type="GO" id="GO:0007608">
    <property type="term" value="P:sensory perception of smell"/>
    <property type="evidence" value="ECO:0007669"/>
    <property type="project" value="TreeGrafter"/>
</dbReference>
<dbReference type="PANTHER" id="PTHR11857:SF43">
    <property type="entry name" value="GEO07291P1-RELATED"/>
    <property type="match status" value="1"/>
</dbReference>